<organism evidence="2 3">
    <name type="scientific">Sphingomonas telluris</name>
    <dbReference type="NCBI Taxonomy" id="2907998"/>
    <lineage>
        <taxon>Bacteria</taxon>
        <taxon>Pseudomonadati</taxon>
        <taxon>Pseudomonadota</taxon>
        <taxon>Alphaproteobacteria</taxon>
        <taxon>Sphingomonadales</taxon>
        <taxon>Sphingomonadaceae</taxon>
        <taxon>Sphingomonas</taxon>
    </lineage>
</organism>
<dbReference type="Proteomes" id="UP001203058">
    <property type="component" value="Unassembled WGS sequence"/>
</dbReference>
<feature type="signal peptide" evidence="1">
    <location>
        <begin position="1"/>
        <end position="23"/>
    </location>
</feature>
<dbReference type="RefSeq" id="WP_241447622.1">
    <property type="nucleotide sequence ID" value="NZ_JAKZHW010000002.1"/>
</dbReference>
<dbReference type="EMBL" id="JAKZHW010000002">
    <property type="protein sequence ID" value="MCH8616726.1"/>
    <property type="molecule type" value="Genomic_DNA"/>
</dbReference>
<keyword evidence="1" id="KW-0732">Signal</keyword>
<reference evidence="2 3" key="1">
    <citation type="submission" date="2022-03" db="EMBL/GenBank/DDBJ databases">
        <authorList>
            <person name="Jo J.-H."/>
            <person name="Im W.-T."/>
        </authorList>
    </citation>
    <scope>NUCLEOTIDE SEQUENCE [LARGE SCALE GENOMIC DNA]</scope>
    <source>
        <strain evidence="2 3">SM33</strain>
    </source>
</reference>
<dbReference type="PROSITE" id="PS51257">
    <property type="entry name" value="PROKAR_LIPOPROTEIN"/>
    <property type="match status" value="1"/>
</dbReference>
<evidence type="ECO:0000313" key="3">
    <source>
        <dbReference type="Proteomes" id="UP001203058"/>
    </source>
</evidence>
<evidence type="ECO:0000313" key="2">
    <source>
        <dbReference type="EMBL" id="MCH8616726.1"/>
    </source>
</evidence>
<keyword evidence="3" id="KW-1185">Reference proteome</keyword>
<proteinExistence type="predicted"/>
<evidence type="ECO:0000256" key="1">
    <source>
        <dbReference type="SAM" id="SignalP"/>
    </source>
</evidence>
<sequence length="138" mass="14490">MKLPSVVAAAAALACTFAIPAHAQNMGRATVSLYRAAPGHQIELLRWLAQQDQIAAAAGVGPGQVYAHTDGDSWDYMVIFPQTTPAQDDALDAAAKKMGLPYGPMVGIELRKHIAQHSDTLVRGPATAADMLASLGQK</sequence>
<comment type="caution">
    <text evidence="2">The sequence shown here is derived from an EMBL/GenBank/DDBJ whole genome shotgun (WGS) entry which is preliminary data.</text>
</comment>
<name>A0ABS9VP23_9SPHN</name>
<accession>A0ABS9VP23</accession>
<feature type="chain" id="PRO_5047055621" evidence="1">
    <location>
        <begin position="24"/>
        <end position="138"/>
    </location>
</feature>
<gene>
    <name evidence="2" type="ORF">LZ016_11520</name>
</gene>
<protein>
    <submittedName>
        <fullName evidence="2">Uncharacterized protein</fullName>
    </submittedName>
</protein>